<evidence type="ECO:0008006" key="4">
    <source>
        <dbReference type="Google" id="ProtNLM"/>
    </source>
</evidence>
<reference evidence="2 3" key="1">
    <citation type="submission" date="2019-06" db="EMBL/GenBank/DDBJ databases">
        <title>Sequencing the genomes of 1000 actinobacteria strains.</title>
        <authorList>
            <person name="Klenk H.-P."/>
        </authorList>
    </citation>
    <scope>NUCLEOTIDE SEQUENCE [LARGE SCALE GENOMIC DNA]</scope>
    <source>
        <strain evidence="2 3">DSM 18082</strain>
    </source>
</reference>
<keyword evidence="1" id="KW-0812">Transmembrane</keyword>
<keyword evidence="3" id="KW-1185">Reference proteome</keyword>
<comment type="caution">
    <text evidence="2">The sequence shown here is derived from an EMBL/GenBank/DDBJ whole genome shotgun (WGS) entry which is preliminary data.</text>
</comment>
<dbReference type="AlphaFoldDB" id="A0A542ZI40"/>
<feature type="transmembrane region" description="Helical" evidence="1">
    <location>
        <begin position="12"/>
        <end position="29"/>
    </location>
</feature>
<dbReference type="EMBL" id="VFOQ01000001">
    <property type="protein sequence ID" value="TQL60005.1"/>
    <property type="molecule type" value="Genomic_DNA"/>
</dbReference>
<keyword evidence="1" id="KW-1133">Transmembrane helix</keyword>
<name>A0A542ZI40_9MICO</name>
<feature type="transmembrane region" description="Helical" evidence="1">
    <location>
        <begin position="85"/>
        <end position="107"/>
    </location>
</feature>
<organism evidence="2 3">
    <name type="scientific">Oryzihumus leptocrescens</name>
    <dbReference type="NCBI Taxonomy" id="297536"/>
    <lineage>
        <taxon>Bacteria</taxon>
        <taxon>Bacillati</taxon>
        <taxon>Actinomycetota</taxon>
        <taxon>Actinomycetes</taxon>
        <taxon>Micrococcales</taxon>
        <taxon>Intrasporangiaceae</taxon>
        <taxon>Oryzihumus</taxon>
    </lineage>
</organism>
<dbReference type="RefSeq" id="WP_141787954.1">
    <property type="nucleotide sequence ID" value="NZ_BAAAKX010000005.1"/>
</dbReference>
<accession>A0A542ZI40</accession>
<sequence length="193" mass="20463">MSVPEFRASSPWLAFTGLLPVVIMVPILLVHAYALGVVVAAAGCLAVVGYHLARGQGITSLDLLALAFALVNLGVYFFAHSTWLIEHVAVVFYTLLAAQCLVSLVRGDPWTAQFTRRVVTPEFVTDPRFRAMNVRATAVWAAAFVACDVLSVALRGAVSIWLPLVVMVMAAVASRVMGRRVVSGGTAHGTAAG</sequence>
<dbReference type="Proteomes" id="UP000319514">
    <property type="component" value="Unassembled WGS sequence"/>
</dbReference>
<gene>
    <name evidence="2" type="ORF">FB474_1380</name>
</gene>
<keyword evidence="1" id="KW-0472">Membrane</keyword>
<evidence type="ECO:0000313" key="2">
    <source>
        <dbReference type="EMBL" id="TQL60005.1"/>
    </source>
</evidence>
<evidence type="ECO:0000313" key="3">
    <source>
        <dbReference type="Proteomes" id="UP000319514"/>
    </source>
</evidence>
<feature type="transmembrane region" description="Helical" evidence="1">
    <location>
        <begin position="160"/>
        <end position="178"/>
    </location>
</feature>
<feature type="transmembrane region" description="Helical" evidence="1">
    <location>
        <begin position="35"/>
        <end position="53"/>
    </location>
</feature>
<protein>
    <recommendedName>
        <fullName evidence="4">Intracellular septation protein A</fullName>
    </recommendedName>
</protein>
<feature type="transmembrane region" description="Helical" evidence="1">
    <location>
        <begin position="137"/>
        <end position="154"/>
    </location>
</feature>
<evidence type="ECO:0000256" key="1">
    <source>
        <dbReference type="SAM" id="Phobius"/>
    </source>
</evidence>
<feature type="transmembrane region" description="Helical" evidence="1">
    <location>
        <begin position="60"/>
        <end position="79"/>
    </location>
</feature>
<proteinExistence type="predicted"/>